<evidence type="ECO:0000256" key="3">
    <source>
        <dbReference type="SAM" id="MobiDB-lite"/>
    </source>
</evidence>
<dbReference type="SUPFAM" id="SSF141480">
    <property type="entry name" value="Extracellular hemoglobin linker subunit, receptor domain"/>
    <property type="match status" value="1"/>
</dbReference>
<evidence type="ECO:0000313" key="6">
    <source>
        <dbReference type="EMBL" id="QAT80730.1"/>
    </source>
</evidence>
<dbReference type="CDD" id="cd00112">
    <property type="entry name" value="LDLa"/>
    <property type="match status" value="1"/>
</dbReference>
<dbReference type="SMART" id="SM00192">
    <property type="entry name" value="LDLa"/>
    <property type="match status" value="1"/>
</dbReference>
<feature type="domain" description="Annelid erythrocruorin linker subunit C-terminal" evidence="5">
    <location>
        <begin position="113"/>
        <end position="230"/>
    </location>
</feature>
<dbReference type="InterPro" id="IPR031639">
    <property type="entry name" value="Eryth_link_C"/>
</dbReference>
<dbReference type="SUPFAM" id="SSF57424">
    <property type="entry name" value="LDL receptor-like module"/>
    <property type="match status" value="1"/>
</dbReference>
<dbReference type="Pfam" id="PF16915">
    <property type="entry name" value="Eryth_link_C"/>
    <property type="match status" value="1"/>
</dbReference>
<evidence type="ECO:0000256" key="4">
    <source>
        <dbReference type="SAM" id="SignalP"/>
    </source>
</evidence>
<dbReference type="InterPro" id="IPR036055">
    <property type="entry name" value="LDL_receptor-like_sf"/>
</dbReference>
<dbReference type="Gene3D" id="6.10.250.1540">
    <property type="match status" value="1"/>
</dbReference>
<reference evidence="6" key="1">
    <citation type="submission" date="2018-09" db="EMBL/GenBank/DDBJ databases">
        <title>Newly discovered occurrences and gene tree of the extracellular globin and linker chains from the giant hexagonal bilayer hemoglobins in metazoans.</title>
        <authorList>
            <person name="Belato F.A."/>
            <person name="Schrago C.G."/>
            <person name="Coates C.J."/>
            <person name="Halanych K.M."/>
        </authorList>
    </citation>
    <scope>NUCLEOTIDE SEQUENCE</scope>
</reference>
<evidence type="ECO:0000259" key="5">
    <source>
        <dbReference type="Pfam" id="PF16915"/>
    </source>
</evidence>
<feature type="region of interest" description="Disordered" evidence="3">
    <location>
        <begin position="237"/>
        <end position="260"/>
    </location>
</feature>
<keyword evidence="1 2" id="KW-1015">Disulfide bond</keyword>
<dbReference type="InterPro" id="IPR002172">
    <property type="entry name" value="LDrepeatLR_classA_rpt"/>
</dbReference>
<evidence type="ECO:0000256" key="1">
    <source>
        <dbReference type="ARBA" id="ARBA00023157"/>
    </source>
</evidence>
<proteinExistence type="evidence at transcript level"/>
<feature type="chain" id="PRO_5019037121" evidence="4">
    <location>
        <begin position="17"/>
        <end position="260"/>
    </location>
</feature>
<dbReference type="PROSITE" id="PS50068">
    <property type="entry name" value="LDLRA_2"/>
    <property type="match status" value="1"/>
</dbReference>
<feature type="non-terminal residue" evidence="6">
    <location>
        <position position="1"/>
    </location>
</feature>
<sequence length="260" mass="30113">MKLLLVFLFAVVAVFASYDHEDKIHEIETKLTGLIGRGFALNSKLDARTDPVRFQKSKSIIQRIKKIETHDGCEKKNHINCNRFDPQCVNILFVCDGKTDCRNGRDEQFCDLPFKEGDKFRGEVVFDHCTKRSPQFIDLNIRFIKTEIPGVTKVRGSLDIEYDDHGHKGHATLFAKGGYRYSSKTLHLNPPEKDQLGLYCRFDWGDSDKCVGVVKHEASQEVCAKFIFYKKHHDNDDDDDNDNDHHHQDNHHQDEPQHHH</sequence>
<comment type="caution">
    <text evidence="2">Lacks conserved residue(s) required for the propagation of feature annotation.</text>
</comment>
<keyword evidence="4" id="KW-0732">Signal</keyword>
<dbReference type="EMBL" id="MH995576">
    <property type="protein sequence ID" value="QAT80730.1"/>
    <property type="molecule type" value="mRNA"/>
</dbReference>
<protein>
    <submittedName>
        <fullName evidence="6">Hemoglobin linker chain</fullName>
    </submittedName>
</protein>
<dbReference type="AlphaFoldDB" id="A0A410RFU1"/>
<dbReference type="Pfam" id="PF00057">
    <property type="entry name" value="Ldl_recept_a"/>
    <property type="match status" value="1"/>
</dbReference>
<dbReference type="InterPro" id="IPR036153">
    <property type="entry name" value="Eryth_link_C_sf"/>
</dbReference>
<feature type="disulfide bond" evidence="2">
    <location>
        <begin position="95"/>
        <end position="110"/>
    </location>
</feature>
<accession>A0A410RFU1</accession>
<evidence type="ECO:0000256" key="2">
    <source>
        <dbReference type="PROSITE-ProRule" id="PRU00124"/>
    </source>
</evidence>
<organism evidence="6">
    <name type="scientific">Branchiobdella kobayashii</name>
    <dbReference type="NCBI Taxonomy" id="2507397"/>
    <lineage>
        <taxon>Eukaryota</taxon>
        <taxon>Metazoa</taxon>
        <taxon>Spiralia</taxon>
        <taxon>Lophotrochozoa</taxon>
        <taxon>Annelida</taxon>
        <taxon>Clitellata</taxon>
        <taxon>Hirudinea</taxon>
        <taxon>Branchiobdellida</taxon>
        <taxon>Branchiobdellidae</taxon>
        <taxon>Branchiobdella</taxon>
    </lineage>
</organism>
<dbReference type="Gene3D" id="2.40.128.620">
    <property type="match status" value="1"/>
</dbReference>
<feature type="compositionally biased region" description="Basic and acidic residues" evidence="3">
    <location>
        <begin position="243"/>
        <end position="260"/>
    </location>
</feature>
<feature type="signal peptide" evidence="4">
    <location>
        <begin position="1"/>
        <end position="16"/>
    </location>
</feature>
<name>A0A410RFU1_9ANNE</name>